<dbReference type="Pfam" id="PF18157">
    <property type="entry name" value="MID_pPIWI_RE"/>
    <property type="match status" value="1"/>
</dbReference>
<feature type="domain" description="Prokaryotic pPIWI-RE MID" evidence="4">
    <location>
        <begin position="530"/>
        <end position="686"/>
    </location>
</feature>
<feature type="domain" description="pPIWI-RE RNaseH" evidence="2">
    <location>
        <begin position="702"/>
        <end position="952"/>
    </location>
</feature>
<dbReference type="eggNOG" id="ENOG5033J6T">
    <property type="taxonomic scope" value="Bacteria"/>
</dbReference>
<dbReference type="STRING" id="43989.cce_4312"/>
<feature type="region of interest" description="Disordered" evidence="1">
    <location>
        <begin position="442"/>
        <end position="466"/>
    </location>
</feature>
<evidence type="ECO:0000259" key="3">
    <source>
        <dbReference type="Pfam" id="PF13111"/>
    </source>
</evidence>
<dbReference type="InterPro" id="IPR025085">
    <property type="entry name" value="pPIWI_RE_X"/>
</dbReference>
<reference evidence="5 6" key="1">
    <citation type="journal article" date="2008" name="Proc. Natl. Acad. Sci. U.S.A.">
        <title>The genome of Cyanothece 51142, a unicellular diazotrophic cyanobacterium important in the marine nitrogen cycle.</title>
        <authorList>
            <person name="Welsh E.A."/>
            <person name="Liberton M."/>
            <person name="Stoeckel J."/>
            <person name="Loh T."/>
            <person name="Elvitigala T."/>
            <person name="Wang C."/>
            <person name="Wollam A."/>
            <person name="Fulton R.S."/>
            <person name="Clifton S.W."/>
            <person name="Jacobs J.M."/>
            <person name="Aurora R."/>
            <person name="Ghosh B.K."/>
            <person name="Sherman L.A."/>
            <person name="Smith R.D."/>
            <person name="Wilson R.K."/>
            <person name="Pakrasi H.B."/>
        </authorList>
    </citation>
    <scope>NUCLEOTIDE SEQUENCE [LARGE SCALE GENOMIC DNA]</scope>
    <source>
        <strain evidence="6">ATCC 51142 / BH68</strain>
    </source>
</reference>
<evidence type="ECO:0000256" key="1">
    <source>
        <dbReference type="SAM" id="MobiDB-lite"/>
    </source>
</evidence>
<evidence type="ECO:0000313" key="5">
    <source>
        <dbReference type="EMBL" id="ACB53660.1"/>
    </source>
</evidence>
<evidence type="ECO:0000313" key="6">
    <source>
        <dbReference type="Proteomes" id="UP000001203"/>
    </source>
</evidence>
<dbReference type="Pfam" id="PF13032">
    <property type="entry name" value="RNaseH_pPIWI_RE"/>
    <property type="match status" value="1"/>
</dbReference>
<dbReference type="EMBL" id="CP000806">
    <property type="protein sequence ID" value="ACB53660.1"/>
    <property type="molecule type" value="Genomic_DNA"/>
</dbReference>
<name>B1WST1_CROS5</name>
<accession>B1WST1</accession>
<evidence type="ECO:0000259" key="4">
    <source>
        <dbReference type="Pfam" id="PF18157"/>
    </source>
</evidence>
<protein>
    <recommendedName>
        <fullName evidence="7">DUF3893 domain-containing protein</fullName>
    </recommendedName>
</protein>
<dbReference type="InterPro" id="IPR040496">
    <property type="entry name" value="MID_pPIWI_RE"/>
</dbReference>
<dbReference type="Proteomes" id="UP000001203">
    <property type="component" value="Chromosome circular"/>
</dbReference>
<evidence type="ECO:0000259" key="2">
    <source>
        <dbReference type="Pfam" id="PF13032"/>
    </source>
</evidence>
<dbReference type="RefSeq" id="WP_009543624.1">
    <property type="nucleotide sequence ID" value="NC_010546.1"/>
</dbReference>
<proteinExistence type="predicted"/>
<dbReference type="HOGENOM" id="CLU_306907_0_0_3"/>
<dbReference type="KEGG" id="cyt:cce_4312"/>
<dbReference type="AlphaFoldDB" id="B1WST1"/>
<dbReference type="OrthoDB" id="499156at2"/>
<feature type="domain" description="pPIWI-RE module N-terminal" evidence="3">
    <location>
        <begin position="20"/>
        <end position="408"/>
    </location>
</feature>
<dbReference type="InterPro" id="IPR024996">
    <property type="entry name" value="RNaseH_pPIWI_RE"/>
</dbReference>
<evidence type="ECO:0008006" key="7">
    <source>
        <dbReference type="Google" id="ProtNLM"/>
    </source>
</evidence>
<feature type="compositionally biased region" description="Basic and acidic residues" evidence="1">
    <location>
        <begin position="454"/>
        <end position="466"/>
    </location>
</feature>
<organism evidence="5 6">
    <name type="scientific">Crocosphaera subtropica (strain ATCC 51142 / BH68)</name>
    <name type="common">Cyanothece sp. (strain ATCC 51142)</name>
    <dbReference type="NCBI Taxonomy" id="43989"/>
    <lineage>
        <taxon>Bacteria</taxon>
        <taxon>Bacillati</taxon>
        <taxon>Cyanobacteriota</taxon>
        <taxon>Cyanophyceae</taxon>
        <taxon>Oscillatoriophycideae</taxon>
        <taxon>Chroococcales</taxon>
        <taxon>Aphanothecaceae</taxon>
        <taxon>Crocosphaera</taxon>
        <taxon>Crocosphaera subtropica</taxon>
    </lineage>
</organism>
<dbReference type="Pfam" id="PF13111">
    <property type="entry name" value="pPIWI_RE_X"/>
    <property type="match status" value="1"/>
</dbReference>
<gene>
    <name evidence="5" type="ordered locus">cce_4312</name>
</gene>
<sequence length="964" mass="111736">MVYQTISALALKLKADLQSQTYYRLQFNNSEEAIHYLKLLTAQRNKQSVEKTTIPSKSLYQALRLLPGLIHIGQLSSYSGNYLAYSPQPIDKTYIRAIINCWIDLEFPDNPTTKKKQGITAEERDNAKSFFSENNLAWFEENITFNNKFKTHPNGTATLANDDFILLSYTMAAELTKPECTFIVDNQPLKFYRTTSSKFQPIELISWNPIKATIGEEIYYYSLVLTIKVETIPYQSYPEIHIKPSIRRWLSLPNSRLSHNHSSNAFILTDLQWGKSTNPNNFSKCFVSYLMKMYKQTIDGESQWIPNWKNRNRITQLLTELNTLSATPQEILSNPVNYLQSNSKESIGVVFKEGMTPQHQVGKGLPTLNVKELYEQINNIGFVKNHFETISYQRETYDVSKQSQQYFDLAKPKKSFDEPIVKRQPETEDQFEARKKKLEQKQQTKLKNCKKKKKESDEQYKDRKQQLIKKQEEDLEALKPKSEEDRKKEFTAELEAFKQNKEQWQAELRTAILDSGIKNLTLWLWHIKDDNLKERLKAIQYCLGIQELKDGIYSFGEGLTINIKTQEMGRIAERLNLSVDEKPDNQTIIEATKQRITEIREIVQSKTDNIAEYTAVWVELEGEQYYKFTKKKYSPWCDPKNAIKLGFAKLGFVSKFITPQRKSYKHKAITSLIELLRQLGVRIAPSNIQLSNVDSNISINEVALWLVNKTGESTINNQSLILPVMVRMVSDSQQIEAIFPGSDEWIPYRKALTKINDAESWKNDNEGKNKVRTFIQQTLKIKELRNKPTILYCKAENIRSAWSWLQDTQISNEGLSFGERDKPLFEEFKNLRVIRLRNSETSEWFAMDGEKISGFVTGLFKKKQSDCVFYSLGNKSAQMTGQNSDSKIKNPANSWGHPSLLEITIGYYQQEDNLTELAAIAHESRKGILQYADCLEVPRVLHYAKQINEYVLIKNETENEDEEN</sequence>
<keyword evidence="6" id="KW-1185">Reference proteome</keyword>